<feature type="transmembrane region" description="Helical" evidence="6">
    <location>
        <begin position="208"/>
        <end position="227"/>
    </location>
</feature>
<organism evidence="7 8">
    <name type="scientific">Chironomus riparius</name>
    <dbReference type="NCBI Taxonomy" id="315576"/>
    <lineage>
        <taxon>Eukaryota</taxon>
        <taxon>Metazoa</taxon>
        <taxon>Ecdysozoa</taxon>
        <taxon>Arthropoda</taxon>
        <taxon>Hexapoda</taxon>
        <taxon>Insecta</taxon>
        <taxon>Pterygota</taxon>
        <taxon>Neoptera</taxon>
        <taxon>Endopterygota</taxon>
        <taxon>Diptera</taxon>
        <taxon>Nematocera</taxon>
        <taxon>Chironomoidea</taxon>
        <taxon>Chironomidae</taxon>
        <taxon>Chironominae</taxon>
        <taxon>Chironomus</taxon>
    </lineage>
</organism>
<dbReference type="PANTHER" id="PTHR19432">
    <property type="entry name" value="SUGAR TRANSPORTER"/>
    <property type="match status" value="1"/>
</dbReference>
<dbReference type="Gene3D" id="1.20.1250.20">
    <property type="entry name" value="MFS general substrate transporter like domains"/>
    <property type="match status" value="1"/>
</dbReference>
<evidence type="ECO:0000256" key="2">
    <source>
        <dbReference type="ARBA" id="ARBA00022448"/>
    </source>
</evidence>
<accession>A0A9N9RXW4</accession>
<dbReference type="OrthoDB" id="28755at2759"/>
<name>A0A9N9RXW4_9DIPT</name>
<keyword evidence="2" id="KW-0813">Transport</keyword>
<reference evidence="7" key="1">
    <citation type="submission" date="2022-01" db="EMBL/GenBank/DDBJ databases">
        <authorList>
            <person name="King R."/>
        </authorList>
    </citation>
    <scope>NUCLEOTIDE SEQUENCE</scope>
</reference>
<evidence type="ECO:0000256" key="6">
    <source>
        <dbReference type="SAM" id="Phobius"/>
    </source>
</evidence>
<feature type="transmembrane region" description="Helical" evidence="6">
    <location>
        <begin position="113"/>
        <end position="134"/>
    </location>
</feature>
<evidence type="ECO:0000256" key="4">
    <source>
        <dbReference type="ARBA" id="ARBA00022989"/>
    </source>
</evidence>
<evidence type="ECO:0000313" key="8">
    <source>
        <dbReference type="Proteomes" id="UP001153620"/>
    </source>
</evidence>
<keyword evidence="5 6" id="KW-0472">Membrane</keyword>
<reference evidence="7" key="2">
    <citation type="submission" date="2022-10" db="EMBL/GenBank/DDBJ databases">
        <authorList>
            <consortium name="ENA_rothamsted_submissions"/>
            <consortium name="culmorum"/>
            <person name="King R."/>
        </authorList>
    </citation>
    <scope>NUCLEOTIDE SEQUENCE</scope>
</reference>
<feature type="transmembrane region" description="Helical" evidence="6">
    <location>
        <begin position="289"/>
        <end position="308"/>
    </location>
</feature>
<evidence type="ECO:0000256" key="5">
    <source>
        <dbReference type="ARBA" id="ARBA00023136"/>
    </source>
</evidence>
<keyword evidence="3 6" id="KW-0812">Transmembrane</keyword>
<feature type="transmembrane region" description="Helical" evidence="6">
    <location>
        <begin position="248"/>
        <end position="269"/>
    </location>
</feature>
<comment type="subcellular location">
    <subcellularLocation>
        <location evidence="1">Membrane</location>
        <topology evidence="1">Multi-pass membrane protein</topology>
    </subcellularLocation>
</comment>
<feature type="transmembrane region" description="Helical" evidence="6">
    <location>
        <begin position="80"/>
        <end position="107"/>
    </location>
</feature>
<dbReference type="PANTHER" id="PTHR19432:SF35">
    <property type="entry name" value="SOLUTE CARRIER FAMILY 45 MEMBER 3 ISOFORM X1"/>
    <property type="match status" value="1"/>
</dbReference>
<feature type="transmembrane region" description="Helical" evidence="6">
    <location>
        <begin position="584"/>
        <end position="607"/>
    </location>
</feature>
<feature type="transmembrane region" description="Helical" evidence="6">
    <location>
        <begin position="146"/>
        <end position="165"/>
    </location>
</feature>
<feature type="transmembrane region" description="Helical" evidence="6">
    <location>
        <begin position="499"/>
        <end position="516"/>
    </location>
</feature>
<evidence type="ECO:0000256" key="1">
    <source>
        <dbReference type="ARBA" id="ARBA00004141"/>
    </source>
</evidence>
<sequence length="636" mass="70933">MSSAFLYKQEKFIHQKLNRNKTNEYTKMVNAISKRRKSVKDENDPVRQRMLKERQDHARRQDQDYSHVFRRKTRFELIRLSLIIMGIEFAYSAETAFVSPILLSIGIEHKHMTLVWALSPFLGFFLSPILGSISDRCASPFGRRRPVIFTLSIGIILGLFLAPYGRLIGEFVGGWEDDDDITIITNNTVNSNLTNVLYESNAPLSGSSFYWALFFSVLGTLMLDFSADNCQTPSRAYLLDVCLSEEHGKALSTFTIMAGIGGCLGYALGAVDWNGTVFANLIGDNIKTVFALVTVIFILCMLTTISSFREIPLKLLESDEMLRPLTQISVKKEKEKLKAIENGKFQLQELPITATVVSEKLKSNGVTNGEVMNYTETVVKSSSSSISSSDDDDDENDESSVTFMMYIKSIIFMPKSLRILCITNCLAWMGHIVYCLYFTDFVGEAVFGGDPSADPDSVEYELYDQGIRFGCMGMAVYAFACALYSMIIEKLIKRFSAKYVYVGGLSQFGLAMAFLGKFPTKIGVLVFSTTAGVVYATLFTIPFMLVAQYHSKQTYKVRNPDNELAEKVEPIEVFERGLGTDCGIVGSMLFVAQFTMSLSIGSFITFIDSTAAVLYAASFFSFLAAISACFVVYMDL</sequence>
<dbReference type="GO" id="GO:0008506">
    <property type="term" value="F:sucrose:proton symporter activity"/>
    <property type="evidence" value="ECO:0007669"/>
    <property type="project" value="TreeGrafter"/>
</dbReference>
<dbReference type="SUPFAM" id="SSF103473">
    <property type="entry name" value="MFS general substrate transporter"/>
    <property type="match status" value="1"/>
</dbReference>
<feature type="transmembrane region" description="Helical" evidence="6">
    <location>
        <begin position="417"/>
        <end position="439"/>
    </location>
</feature>
<dbReference type="AlphaFoldDB" id="A0A9N9RXW4"/>
<dbReference type="Proteomes" id="UP001153620">
    <property type="component" value="Chromosome 2"/>
</dbReference>
<proteinExistence type="predicted"/>
<keyword evidence="8" id="KW-1185">Reference proteome</keyword>
<protein>
    <submittedName>
        <fullName evidence="7">Uncharacterized protein</fullName>
    </submittedName>
</protein>
<gene>
    <name evidence="7" type="ORF">CHIRRI_LOCUS8846</name>
</gene>
<evidence type="ECO:0000256" key="3">
    <source>
        <dbReference type="ARBA" id="ARBA00022692"/>
    </source>
</evidence>
<dbReference type="GO" id="GO:0016020">
    <property type="term" value="C:membrane"/>
    <property type="evidence" value="ECO:0007669"/>
    <property type="project" value="UniProtKB-SubCell"/>
</dbReference>
<dbReference type="EMBL" id="OU895878">
    <property type="protein sequence ID" value="CAG9805980.1"/>
    <property type="molecule type" value="Genomic_DNA"/>
</dbReference>
<feature type="transmembrane region" description="Helical" evidence="6">
    <location>
        <begin position="522"/>
        <end position="546"/>
    </location>
</feature>
<feature type="transmembrane region" description="Helical" evidence="6">
    <location>
        <begin position="467"/>
        <end position="487"/>
    </location>
</feature>
<feature type="transmembrane region" description="Helical" evidence="6">
    <location>
        <begin position="613"/>
        <end position="633"/>
    </location>
</feature>
<dbReference type="InterPro" id="IPR036259">
    <property type="entry name" value="MFS_trans_sf"/>
</dbReference>
<dbReference type="CDD" id="cd17313">
    <property type="entry name" value="MFS_SLC45_SUC"/>
    <property type="match status" value="1"/>
</dbReference>
<keyword evidence="4 6" id="KW-1133">Transmembrane helix</keyword>
<evidence type="ECO:0000313" key="7">
    <source>
        <dbReference type="EMBL" id="CAG9805980.1"/>
    </source>
</evidence>